<dbReference type="InterPro" id="IPR001374">
    <property type="entry name" value="R3H_dom"/>
</dbReference>
<evidence type="ECO:0000256" key="10">
    <source>
        <dbReference type="ARBA" id="ARBA00022806"/>
    </source>
</evidence>
<dbReference type="EMBL" id="CAJOBC010003239">
    <property type="protein sequence ID" value="CAF3773778.1"/>
    <property type="molecule type" value="Genomic_DNA"/>
</dbReference>
<dbReference type="GO" id="GO:0005737">
    <property type="term" value="C:cytoplasm"/>
    <property type="evidence" value="ECO:0007669"/>
    <property type="project" value="UniProtKB-SubCell"/>
</dbReference>
<dbReference type="InterPro" id="IPR000058">
    <property type="entry name" value="Znf_AN1"/>
</dbReference>
<evidence type="ECO:0000256" key="14">
    <source>
        <dbReference type="ARBA" id="ARBA00048432"/>
    </source>
</evidence>
<evidence type="ECO:0000313" key="23">
    <source>
        <dbReference type="Proteomes" id="UP000663829"/>
    </source>
</evidence>
<evidence type="ECO:0000256" key="15">
    <source>
        <dbReference type="PROSITE-ProRule" id="PRU00449"/>
    </source>
</evidence>
<evidence type="ECO:0000256" key="3">
    <source>
        <dbReference type="ARBA" id="ARBA00007913"/>
    </source>
</evidence>
<name>A0A814GYV3_9BILA</name>
<dbReference type="Proteomes" id="UP000682733">
    <property type="component" value="Unassembled WGS sequence"/>
</dbReference>
<evidence type="ECO:0000256" key="8">
    <source>
        <dbReference type="ARBA" id="ARBA00022771"/>
    </source>
</evidence>
<feature type="region of interest" description="Disordered" evidence="16">
    <location>
        <begin position="1069"/>
        <end position="1099"/>
    </location>
</feature>
<dbReference type="InterPro" id="IPR014001">
    <property type="entry name" value="Helicase_ATP-bd"/>
</dbReference>
<comment type="catalytic activity">
    <reaction evidence="14">
        <text>ATP + H2O = ADP + phosphate + H(+)</text>
        <dbReference type="Rhea" id="RHEA:13065"/>
        <dbReference type="ChEBI" id="CHEBI:15377"/>
        <dbReference type="ChEBI" id="CHEBI:15378"/>
        <dbReference type="ChEBI" id="CHEBI:30616"/>
        <dbReference type="ChEBI" id="CHEBI:43474"/>
        <dbReference type="ChEBI" id="CHEBI:456216"/>
        <dbReference type="EC" id="3.6.4.12"/>
    </reaction>
    <physiologicalReaction direction="left-to-right" evidence="14">
        <dbReference type="Rhea" id="RHEA:13066"/>
    </physiologicalReaction>
</comment>
<dbReference type="NCBIfam" id="TIGR00376">
    <property type="entry name" value="IGHMBP2 family helicase"/>
    <property type="match status" value="1"/>
</dbReference>
<dbReference type="SMART" id="SM00154">
    <property type="entry name" value="ZnF_AN1"/>
    <property type="match status" value="1"/>
</dbReference>
<dbReference type="CDD" id="cd02325">
    <property type="entry name" value="R3H"/>
    <property type="match status" value="1"/>
</dbReference>
<dbReference type="Pfam" id="PF21138">
    <property type="entry name" value="SMUBP-2_HCS1_1B"/>
    <property type="match status" value="1"/>
</dbReference>
<dbReference type="Gene3D" id="2.40.30.270">
    <property type="match status" value="1"/>
</dbReference>
<protein>
    <recommendedName>
        <fullName evidence="4">DNA helicase</fullName>
        <ecNumber evidence="4">3.6.4.12</ecNumber>
    </recommendedName>
</protein>
<comment type="subcellular location">
    <subcellularLocation>
        <location evidence="2">Cytoplasm</location>
    </subcellularLocation>
    <subcellularLocation>
        <location evidence="1">Nucleus</location>
    </subcellularLocation>
</comment>
<dbReference type="EMBL" id="CAJNOK010005626">
    <property type="protein sequence ID" value="CAF0979126.1"/>
    <property type="molecule type" value="Genomic_DNA"/>
</dbReference>
<dbReference type="SMART" id="SM00487">
    <property type="entry name" value="DEXDc"/>
    <property type="match status" value="1"/>
</dbReference>
<evidence type="ECO:0000256" key="4">
    <source>
        <dbReference type="ARBA" id="ARBA00012551"/>
    </source>
</evidence>
<dbReference type="InterPro" id="IPR041677">
    <property type="entry name" value="DNA2/NAM7_AAA_11"/>
</dbReference>
<keyword evidence="8 15" id="KW-0863">Zinc-finger</keyword>
<comment type="similarity">
    <text evidence="3">Belongs to the DNA2/NAM7 helicase family.</text>
</comment>
<dbReference type="Pfam" id="PF01428">
    <property type="entry name" value="zf-AN1"/>
    <property type="match status" value="1"/>
</dbReference>
<dbReference type="PROSITE" id="PS51039">
    <property type="entry name" value="ZF_AN1"/>
    <property type="match status" value="1"/>
</dbReference>
<feature type="compositionally biased region" description="Low complexity" evidence="16">
    <location>
        <begin position="1314"/>
        <end position="1331"/>
    </location>
</feature>
<evidence type="ECO:0000256" key="7">
    <source>
        <dbReference type="ARBA" id="ARBA00022741"/>
    </source>
</evidence>
<dbReference type="PANTHER" id="PTHR43788:SF8">
    <property type="entry name" value="DNA-BINDING PROTEIN SMUBP-2"/>
    <property type="match status" value="1"/>
</dbReference>
<comment type="caution">
    <text evidence="20">The sequence shown here is derived from an EMBL/GenBank/DDBJ whole genome shotgun (WGS) entry which is preliminary data.</text>
</comment>
<keyword evidence="23" id="KW-1185">Reference proteome</keyword>
<evidence type="ECO:0000313" key="22">
    <source>
        <dbReference type="EMBL" id="CAF3773778.1"/>
    </source>
</evidence>
<reference evidence="20" key="1">
    <citation type="submission" date="2021-02" db="EMBL/GenBank/DDBJ databases">
        <authorList>
            <person name="Nowell W R."/>
        </authorList>
    </citation>
    <scope>NUCLEOTIDE SEQUENCE</scope>
</reference>
<dbReference type="CDD" id="cd18808">
    <property type="entry name" value="SF1_C_Upf1"/>
    <property type="match status" value="1"/>
</dbReference>
<dbReference type="EC" id="3.6.4.12" evidence="4"/>
<dbReference type="InterPro" id="IPR027417">
    <property type="entry name" value="P-loop_NTPase"/>
</dbReference>
<feature type="region of interest" description="Disordered" evidence="16">
    <location>
        <begin position="1182"/>
        <end position="1232"/>
    </location>
</feature>
<organism evidence="20 23">
    <name type="scientific">Didymodactylos carnosus</name>
    <dbReference type="NCBI Taxonomy" id="1234261"/>
    <lineage>
        <taxon>Eukaryota</taxon>
        <taxon>Metazoa</taxon>
        <taxon>Spiralia</taxon>
        <taxon>Gnathifera</taxon>
        <taxon>Rotifera</taxon>
        <taxon>Eurotatoria</taxon>
        <taxon>Bdelloidea</taxon>
        <taxon>Philodinida</taxon>
        <taxon>Philodinidae</taxon>
        <taxon>Didymodactylos</taxon>
    </lineage>
</organism>
<sequence length="1449" mass="167605">MITTNRLKFISAICLVELQLPQRKWSYTEFEQHSSKKKFFSFELISFNVLSQDLLELNPYLYTDCMPKYLDWDYRKKVIMKQIIGRDADIVCLQEAQEDHYENYFCPKLKKHGYESLFIKRSGEKTDGCALFYKTHRLLLVDYKSVPFHHPNIELLDRDNVGLIALFKPKMAHASSDDLLCVACTHLLFSPKRGDIKLAQLQYFLAEIDRLSVKDNNIDDESSYYPIILCGDFNSQPYSPLYQFLVDGYIKYDRYRRIEISGQTSSNNYSLYLPSKELIPSCYVQSDCRFPTRTKITEIIEQKTMNIVVNEKDLEIIEEDVVNEKDLEIIEEDVDEKDLEIIEEDKDVIFYKEYLKVNNVNNSSSILTHNKKFYSVYKHFDSSNTPEVTSHAGYDIQQVDFIFYTTGGNRKKTTVTSTNEQQKPARGDRLNLVGRYNLYYQNQLNSILLPNWQEALQGQSIKRLNEKGVCVNKLRYQYSYTGLYGRHIIVFDGEYLTTRTETFSPGDIASIYRNASEINEKSPIANGVIFRVTNNSIHIALDENDNGEYEIENETCQFMLIKIANDVTYRRLKRILEKLLKDRNGRAQNLLDIAFENSEPNQIESQSNSKQIEYFNQNLDESQREAIKFALQQRDIAVIHGPPGTGKTTTVVEYIFQATLKYNLKVLCCAPSNIAVDNLVERLSQRKQLRQIRLGHPARMLESIQKFSLESIVTQHHNDVKSALREDLDKCFMKVRKCTNRGEREQLRHEIRLLRKDIREYEEKASRDALKSVNVVLCTLTSANDDGPLKLLPLDYFDVVVIDECSQALEIACWIPLLRASKCVLAGDHLQLPPTILSEKAAKDGLDITLMKRLIDQFNDKITRMLTVQYRMNEKIMNWSSNEFYHGKLTAHSSVQHHLLSDLPNIVRHEDENDNISKVPLLLIDTSGCDMNELQFEDEISRANEGEASLVAHYVKILVEQYGVELTQLGIISPYNLQVDLLRKKLLTQYPALEIRSVDGFQGREKEIIIISMVRSNKQGRGLTRTVSRDPFIKRLIDYIQINGDVRSAHEYIHDENFSDESTLTKTMQKVSLKSNQSKTASKSNKIRQQPSSHSKFKENMNSVQNDRFVLIISNDDKTELEQVLDQRLITFLNDNHAYEIVFETSLSNYGRKYVHSLAEMYNLNHRSEGIDEDRHIIVSKKSIVKEKQQSDDGTSTNDEEEKSFRTFSSLAEHEPKKSKQSKKNKLKEEHSEIVINPDISIENENKSENIESTVNVSNENICPYCKKSIPIQNYQLHELYCQRINQTPSTLFQIKDQANTQISSSVKEDKTINSNSVSSKKQKQSHVPPSRLLTIDKSADFDTIIEAARQHDNICNYQKCKIKITLLGQLCSYCNHRFCFEHSMPEVHGCGQTARKDMRSAHLSAHSNPTPVYSNSQPIKKEKRPYLERKLQSKIAEKETDRKKKSDK</sequence>
<dbReference type="GO" id="GO:0005634">
    <property type="term" value="C:nucleus"/>
    <property type="evidence" value="ECO:0007669"/>
    <property type="project" value="UniProtKB-SubCell"/>
</dbReference>
<dbReference type="PROSITE" id="PS51061">
    <property type="entry name" value="R3H"/>
    <property type="match status" value="1"/>
</dbReference>
<dbReference type="GO" id="GO:0003677">
    <property type="term" value="F:DNA binding"/>
    <property type="evidence" value="ECO:0007669"/>
    <property type="project" value="InterPro"/>
</dbReference>
<feature type="compositionally biased region" description="Polar residues" evidence="16">
    <location>
        <begin position="1406"/>
        <end position="1419"/>
    </location>
</feature>
<evidence type="ECO:0000256" key="12">
    <source>
        <dbReference type="ARBA" id="ARBA00022840"/>
    </source>
</evidence>
<evidence type="ECO:0000313" key="20">
    <source>
        <dbReference type="EMBL" id="CAF1002360.1"/>
    </source>
</evidence>
<dbReference type="SMART" id="SM00393">
    <property type="entry name" value="R3H"/>
    <property type="match status" value="1"/>
</dbReference>
<dbReference type="InterPro" id="IPR035896">
    <property type="entry name" value="AN1-like_Znf"/>
</dbReference>
<evidence type="ECO:0000259" key="17">
    <source>
        <dbReference type="PROSITE" id="PS51039"/>
    </source>
</evidence>
<keyword evidence="9" id="KW-0378">Hydrolase</keyword>
<dbReference type="PANTHER" id="PTHR43788">
    <property type="entry name" value="DNA2/NAM7 HELICASE FAMILY MEMBER"/>
    <property type="match status" value="1"/>
</dbReference>
<dbReference type="Gene3D" id="3.30.1370.50">
    <property type="entry name" value="R3H-like domain"/>
    <property type="match status" value="1"/>
</dbReference>
<dbReference type="InterPro" id="IPR005135">
    <property type="entry name" value="Endo/exonuclease/phosphatase"/>
</dbReference>
<dbReference type="InterPro" id="IPR050534">
    <property type="entry name" value="Coronavir_polyprotein_1ab"/>
</dbReference>
<keyword evidence="10" id="KW-0347">Helicase</keyword>
<gene>
    <name evidence="20" type="ORF">GPM918_LOCUS13827</name>
    <name evidence="19" type="ORF">OVA965_LOCUS13491</name>
    <name evidence="22" type="ORF">SRO942_LOCUS13827</name>
    <name evidence="21" type="ORF">TMI583_LOCUS13494</name>
</gene>
<evidence type="ECO:0000256" key="11">
    <source>
        <dbReference type="ARBA" id="ARBA00022833"/>
    </source>
</evidence>
<feature type="region of interest" description="Disordered" evidence="16">
    <location>
        <begin position="1304"/>
        <end position="1332"/>
    </location>
</feature>
<dbReference type="Pfam" id="PF03372">
    <property type="entry name" value="Exo_endo_phos"/>
    <property type="match status" value="1"/>
</dbReference>
<dbReference type="GO" id="GO:0003723">
    <property type="term" value="F:RNA binding"/>
    <property type="evidence" value="ECO:0007669"/>
    <property type="project" value="InterPro"/>
</dbReference>
<dbReference type="EMBL" id="CAJOBA010005632">
    <property type="protein sequence ID" value="CAF3749770.1"/>
    <property type="molecule type" value="Genomic_DNA"/>
</dbReference>
<evidence type="ECO:0000256" key="16">
    <source>
        <dbReference type="SAM" id="MobiDB-lite"/>
    </source>
</evidence>
<dbReference type="OrthoDB" id="6513042at2759"/>
<evidence type="ECO:0000256" key="2">
    <source>
        <dbReference type="ARBA" id="ARBA00004496"/>
    </source>
</evidence>
<feature type="region of interest" description="Disordered" evidence="16">
    <location>
        <begin position="1401"/>
        <end position="1449"/>
    </location>
</feature>
<dbReference type="InterPro" id="IPR048761">
    <property type="entry name" value="SMUBP-2_HCS1_1B"/>
</dbReference>
<dbReference type="Pfam" id="PF13086">
    <property type="entry name" value="AAA_11"/>
    <property type="match status" value="1"/>
</dbReference>
<evidence type="ECO:0000256" key="13">
    <source>
        <dbReference type="ARBA" id="ARBA00023242"/>
    </source>
</evidence>
<evidence type="ECO:0000259" key="18">
    <source>
        <dbReference type="PROSITE" id="PS51061"/>
    </source>
</evidence>
<dbReference type="InterPro" id="IPR041679">
    <property type="entry name" value="DNA2/NAM7-like_C"/>
</dbReference>
<dbReference type="GO" id="GO:0005524">
    <property type="term" value="F:ATP binding"/>
    <property type="evidence" value="ECO:0007669"/>
    <property type="project" value="UniProtKB-KW"/>
</dbReference>
<dbReference type="Pfam" id="PF01424">
    <property type="entry name" value="R3H"/>
    <property type="match status" value="1"/>
</dbReference>
<dbReference type="InterPro" id="IPR036691">
    <property type="entry name" value="Endo/exonu/phosph_ase_sf"/>
</dbReference>
<evidence type="ECO:0000256" key="1">
    <source>
        <dbReference type="ARBA" id="ARBA00004123"/>
    </source>
</evidence>
<dbReference type="Gene3D" id="4.10.1110.10">
    <property type="entry name" value="AN1-like Zinc finger"/>
    <property type="match status" value="1"/>
</dbReference>
<dbReference type="SUPFAM" id="SSF82708">
    <property type="entry name" value="R3H domain"/>
    <property type="match status" value="1"/>
</dbReference>
<dbReference type="SUPFAM" id="SSF118310">
    <property type="entry name" value="AN1-like Zinc finger"/>
    <property type="match status" value="1"/>
</dbReference>
<dbReference type="InterPro" id="IPR004483">
    <property type="entry name" value="SMUBP-2/Hcs1-like"/>
</dbReference>
<dbReference type="Pfam" id="PF13087">
    <property type="entry name" value="AAA_12"/>
    <property type="match status" value="1"/>
</dbReference>
<dbReference type="Gene3D" id="3.40.50.300">
    <property type="entry name" value="P-loop containing nucleotide triphosphate hydrolases"/>
    <property type="match status" value="2"/>
</dbReference>
<feature type="domain" description="AN1-type" evidence="17">
    <location>
        <begin position="1350"/>
        <end position="1399"/>
    </location>
</feature>
<feature type="compositionally biased region" description="Basic and acidic residues" evidence="16">
    <location>
        <begin position="1425"/>
        <end position="1449"/>
    </location>
</feature>
<keyword evidence="11" id="KW-0862">Zinc</keyword>
<dbReference type="GO" id="GO:0043139">
    <property type="term" value="F:5'-3' DNA helicase activity"/>
    <property type="evidence" value="ECO:0007669"/>
    <property type="project" value="TreeGrafter"/>
</dbReference>
<dbReference type="InterPro" id="IPR036867">
    <property type="entry name" value="R3H_dom_sf"/>
</dbReference>
<evidence type="ECO:0000256" key="9">
    <source>
        <dbReference type="ARBA" id="ARBA00022801"/>
    </source>
</evidence>
<feature type="domain" description="R3H" evidence="18">
    <location>
        <begin position="1119"/>
        <end position="1183"/>
    </location>
</feature>
<dbReference type="SUPFAM" id="SSF56219">
    <property type="entry name" value="DNase I-like"/>
    <property type="match status" value="1"/>
</dbReference>
<evidence type="ECO:0000256" key="6">
    <source>
        <dbReference type="ARBA" id="ARBA00022723"/>
    </source>
</evidence>
<evidence type="ECO:0000256" key="5">
    <source>
        <dbReference type="ARBA" id="ARBA00022490"/>
    </source>
</evidence>
<evidence type="ECO:0000313" key="21">
    <source>
        <dbReference type="EMBL" id="CAF3749770.1"/>
    </source>
</evidence>
<accession>A0A814GYV3</accession>
<dbReference type="Gene3D" id="3.60.10.10">
    <property type="entry name" value="Endonuclease/exonuclease/phosphatase"/>
    <property type="match status" value="1"/>
</dbReference>
<proteinExistence type="inferred from homology"/>
<dbReference type="Proteomes" id="UP000681722">
    <property type="component" value="Unassembled WGS sequence"/>
</dbReference>
<keyword evidence="7" id="KW-0547">Nucleotide-binding</keyword>
<dbReference type="EMBL" id="CAJNOQ010003239">
    <property type="protein sequence ID" value="CAF1002360.1"/>
    <property type="molecule type" value="Genomic_DNA"/>
</dbReference>
<dbReference type="SUPFAM" id="SSF52540">
    <property type="entry name" value="P-loop containing nucleoside triphosphate hydrolases"/>
    <property type="match status" value="1"/>
</dbReference>
<dbReference type="Proteomes" id="UP000677228">
    <property type="component" value="Unassembled WGS sequence"/>
</dbReference>
<dbReference type="GO" id="GO:0008270">
    <property type="term" value="F:zinc ion binding"/>
    <property type="evidence" value="ECO:0007669"/>
    <property type="project" value="UniProtKB-KW"/>
</dbReference>
<dbReference type="InterPro" id="IPR047187">
    <property type="entry name" value="SF1_C_Upf1"/>
</dbReference>
<dbReference type="Proteomes" id="UP000663829">
    <property type="component" value="Unassembled WGS sequence"/>
</dbReference>
<keyword evidence="12" id="KW-0067">ATP-binding</keyword>
<dbReference type="CDD" id="cd18044">
    <property type="entry name" value="DEXXQc_SMUBP2"/>
    <property type="match status" value="1"/>
</dbReference>
<keyword evidence="5" id="KW-0963">Cytoplasm</keyword>
<dbReference type="GO" id="GO:0016787">
    <property type="term" value="F:hydrolase activity"/>
    <property type="evidence" value="ECO:0007669"/>
    <property type="project" value="UniProtKB-KW"/>
</dbReference>
<keyword evidence="13" id="KW-0539">Nucleus</keyword>
<keyword evidence="6" id="KW-0479">Metal-binding</keyword>
<evidence type="ECO:0000313" key="19">
    <source>
        <dbReference type="EMBL" id="CAF0979126.1"/>
    </source>
</evidence>